<organism evidence="2 3">
    <name type="scientific">Trachymyrmex septentrionalis</name>
    <dbReference type="NCBI Taxonomy" id="34720"/>
    <lineage>
        <taxon>Eukaryota</taxon>
        <taxon>Metazoa</taxon>
        <taxon>Ecdysozoa</taxon>
        <taxon>Arthropoda</taxon>
        <taxon>Hexapoda</taxon>
        <taxon>Insecta</taxon>
        <taxon>Pterygota</taxon>
        <taxon>Neoptera</taxon>
        <taxon>Endopterygota</taxon>
        <taxon>Hymenoptera</taxon>
        <taxon>Apocrita</taxon>
        <taxon>Aculeata</taxon>
        <taxon>Formicoidea</taxon>
        <taxon>Formicidae</taxon>
        <taxon>Myrmicinae</taxon>
        <taxon>Trachymyrmex</taxon>
    </lineage>
</organism>
<name>A0A151JWH6_9HYME</name>
<reference evidence="2 3" key="1">
    <citation type="submission" date="2016-03" db="EMBL/GenBank/DDBJ databases">
        <title>Trachymyrmex septentrionalis WGS genome.</title>
        <authorList>
            <person name="Nygaard S."/>
            <person name="Hu H."/>
            <person name="Boomsma J."/>
            <person name="Zhang G."/>
        </authorList>
    </citation>
    <scope>NUCLEOTIDE SEQUENCE [LARGE SCALE GENOMIC DNA]</scope>
    <source>
        <strain evidence="2">Tsep2-gDNA-1</strain>
        <tissue evidence="2">Whole body</tissue>
    </source>
</reference>
<evidence type="ECO:0000313" key="2">
    <source>
        <dbReference type="EMBL" id="KYN38916.1"/>
    </source>
</evidence>
<protein>
    <recommendedName>
        <fullName evidence="1">GIY-YIG domain-containing protein</fullName>
    </recommendedName>
</protein>
<feature type="non-terminal residue" evidence="2">
    <location>
        <position position="1"/>
    </location>
</feature>
<dbReference type="InterPro" id="IPR058912">
    <property type="entry name" value="HTH_animal"/>
</dbReference>
<dbReference type="Pfam" id="PF26215">
    <property type="entry name" value="HTH_animal"/>
    <property type="match status" value="1"/>
</dbReference>
<sequence length="249" mass="29208">FSGRYLNFFSNHPFSQKRGVVTGLVDKVLFLSHPKFQQKNMESLINSLLCNGYPLQMLFKTIQDRITKLSKNNFETINNMDQNFDLELTKKTNYFIIPFLKRTSNKFNGILKKYNLQPVYKPLNSLNKFITLGKDKISKDDHSGVVYKIDCKGCNHTYVGQTKRKLKIRLKEHINDIKKPVEALSVISNHRISNGHVMDWENTEILDFEQSFFKRSISEMIYIKMHTDTLNKQSDTDRFPDVYLPLLKQ</sequence>
<dbReference type="InterPro" id="IPR035901">
    <property type="entry name" value="GIY-YIG_endonuc_sf"/>
</dbReference>
<dbReference type="PROSITE" id="PS50164">
    <property type="entry name" value="GIY_YIG"/>
    <property type="match status" value="1"/>
</dbReference>
<dbReference type="AlphaFoldDB" id="A0A151JWH6"/>
<dbReference type="SUPFAM" id="SSF82771">
    <property type="entry name" value="GIY-YIG endonuclease"/>
    <property type="match status" value="1"/>
</dbReference>
<evidence type="ECO:0000259" key="1">
    <source>
        <dbReference type="PROSITE" id="PS50164"/>
    </source>
</evidence>
<dbReference type="EMBL" id="KQ981635">
    <property type="protein sequence ID" value="KYN38916.1"/>
    <property type="molecule type" value="Genomic_DNA"/>
</dbReference>
<accession>A0A151JWH6</accession>
<dbReference type="Gene3D" id="3.40.1440.10">
    <property type="entry name" value="GIY-YIG endonuclease"/>
    <property type="match status" value="1"/>
</dbReference>
<keyword evidence="3" id="KW-1185">Reference proteome</keyword>
<dbReference type="PANTHER" id="PTHR21301:SF11">
    <property type="entry name" value="GIY-YIG DOMAIN-CONTAINING PROTEIN"/>
    <property type="match status" value="1"/>
</dbReference>
<gene>
    <name evidence="2" type="ORF">ALC56_06706</name>
</gene>
<dbReference type="CDD" id="cd10442">
    <property type="entry name" value="GIY-YIG_PLEs"/>
    <property type="match status" value="1"/>
</dbReference>
<evidence type="ECO:0000313" key="3">
    <source>
        <dbReference type="Proteomes" id="UP000078541"/>
    </source>
</evidence>
<dbReference type="Proteomes" id="UP000078541">
    <property type="component" value="Unassembled WGS sequence"/>
</dbReference>
<dbReference type="InterPro" id="IPR000305">
    <property type="entry name" value="GIY-YIG_endonuc"/>
</dbReference>
<proteinExistence type="predicted"/>
<dbReference type="PANTHER" id="PTHR21301">
    <property type="entry name" value="REVERSE TRANSCRIPTASE"/>
    <property type="match status" value="1"/>
</dbReference>
<feature type="domain" description="GIY-YIG" evidence="1">
    <location>
        <begin position="142"/>
        <end position="224"/>
    </location>
</feature>